<organism evidence="10">
    <name type="scientific">Physcomitrium patens</name>
    <name type="common">Spreading-leaved earth moss</name>
    <name type="synonym">Physcomitrella patens</name>
    <dbReference type="NCBI Taxonomy" id="3218"/>
    <lineage>
        <taxon>Eukaryota</taxon>
        <taxon>Viridiplantae</taxon>
        <taxon>Streptophyta</taxon>
        <taxon>Embryophyta</taxon>
        <taxon>Bryophyta</taxon>
        <taxon>Bryophytina</taxon>
        <taxon>Bryopsida</taxon>
        <taxon>Funariidae</taxon>
        <taxon>Funariales</taxon>
        <taxon>Funariaceae</taxon>
        <taxon>Physcomitrium</taxon>
    </lineage>
</organism>
<dbReference type="Pfam" id="PF05222">
    <property type="entry name" value="AlaDh_PNT_N"/>
    <property type="match status" value="1"/>
</dbReference>
<dbReference type="Gene3D" id="1.10.1870.10">
    <property type="entry name" value="Domain 3, Saccharopine reductase"/>
    <property type="match status" value="1"/>
</dbReference>
<feature type="domain" description="Alanine dehydrogenase/pyridine nucleotide transhydrogenase NAD(H)-binding" evidence="8">
    <location>
        <begin position="189"/>
        <end position="388"/>
    </location>
</feature>
<dbReference type="InterPro" id="IPR007886">
    <property type="entry name" value="AlaDH/PNT_N"/>
</dbReference>
<evidence type="ECO:0000256" key="2">
    <source>
        <dbReference type="ARBA" id="ARBA00004720"/>
    </source>
</evidence>
<dbReference type="RefSeq" id="XP_024367690.1">
    <property type="nucleotide sequence ID" value="XM_024511922.2"/>
</dbReference>
<dbReference type="Gramene" id="Pp3c27_7000V3.5">
    <property type="protein sequence ID" value="Pp3c27_7000V3.5"/>
    <property type="gene ID" value="Pp3c27_7000"/>
</dbReference>
<keyword evidence="3" id="KW-0521">NADP</keyword>
<dbReference type="GO" id="GO:0004753">
    <property type="term" value="F:saccharopine dehydrogenase activity"/>
    <property type="evidence" value="ECO:0000318"/>
    <property type="project" value="GO_Central"/>
</dbReference>
<keyword evidence="4" id="KW-0560">Oxidoreductase</keyword>
<reference evidence="10 12" key="2">
    <citation type="journal article" date="2018" name="Plant J.">
        <title>The Physcomitrella patens chromosome-scale assembly reveals moss genome structure and evolution.</title>
        <authorList>
            <person name="Lang D."/>
            <person name="Ullrich K.K."/>
            <person name="Murat F."/>
            <person name="Fuchs J."/>
            <person name="Jenkins J."/>
            <person name="Haas F.B."/>
            <person name="Piednoel M."/>
            <person name="Gundlach H."/>
            <person name="Van Bel M."/>
            <person name="Meyberg R."/>
            <person name="Vives C."/>
            <person name="Morata J."/>
            <person name="Symeonidi A."/>
            <person name="Hiss M."/>
            <person name="Muchero W."/>
            <person name="Kamisugi Y."/>
            <person name="Saleh O."/>
            <person name="Blanc G."/>
            <person name="Decker E.L."/>
            <person name="van Gessel N."/>
            <person name="Grimwood J."/>
            <person name="Hayes R.D."/>
            <person name="Graham S.W."/>
            <person name="Gunter L.E."/>
            <person name="McDaniel S.F."/>
            <person name="Hoernstein S.N.W."/>
            <person name="Larsson A."/>
            <person name="Li F.W."/>
            <person name="Perroud P.F."/>
            <person name="Phillips J."/>
            <person name="Ranjan P."/>
            <person name="Rokshar D.S."/>
            <person name="Rothfels C.J."/>
            <person name="Schneider L."/>
            <person name="Shu S."/>
            <person name="Stevenson D.W."/>
            <person name="Thummler F."/>
            <person name="Tillich M."/>
            <person name="Villarreal Aguilar J.C."/>
            <person name="Widiez T."/>
            <person name="Wong G.K."/>
            <person name="Wymore A."/>
            <person name="Zhang Y."/>
            <person name="Zimmer A.D."/>
            <person name="Quatrano R.S."/>
            <person name="Mayer K.F.X."/>
            <person name="Goodstein D."/>
            <person name="Casacuberta J.M."/>
            <person name="Vandepoele K."/>
            <person name="Reski R."/>
            <person name="Cuming A.C."/>
            <person name="Tuskan G.A."/>
            <person name="Maumus F."/>
            <person name="Salse J."/>
            <person name="Schmutz J."/>
            <person name="Rensing S.A."/>
        </authorList>
    </citation>
    <scope>NUCLEOTIDE SEQUENCE [LARGE SCALE GENOMIC DNA]</scope>
    <source>
        <strain evidence="11 12">cv. Gransden 2004</strain>
    </source>
</reference>
<evidence type="ECO:0000313" key="12">
    <source>
        <dbReference type="Proteomes" id="UP000006727"/>
    </source>
</evidence>
<feature type="domain" description="Alanine dehydrogenase/pyridine nucleotide transhydrogenase N-terminal" evidence="9">
    <location>
        <begin position="19"/>
        <end position="149"/>
    </location>
</feature>
<evidence type="ECO:0000256" key="3">
    <source>
        <dbReference type="ARBA" id="ARBA00022857"/>
    </source>
</evidence>
<evidence type="ECO:0000256" key="1">
    <source>
        <dbReference type="ARBA" id="ARBA00004682"/>
    </source>
</evidence>
<keyword evidence="6" id="KW-0511">Multifunctional enzyme</keyword>
<dbReference type="FunFam" id="3.40.50.720:FF:000284">
    <property type="entry name" value="Lysine-ketoglutarate reductase/saccharopine dehydrogenase1"/>
    <property type="match status" value="1"/>
</dbReference>
<dbReference type="GeneID" id="112278437"/>
<dbReference type="SUPFAM" id="SSF52283">
    <property type="entry name" value="Formate/glycerate dehydrogenase catalytic domain-like"/>
    <property type="match status" value="1"/>
</dbReference>
<dbReference type="CDD" id="cd12189">
    <property type="entry name" value="LKR_SDH_like"/>
    <property type="match status" value="1"/>
</dbReference>
<name>A0A2K1IAY9_PHYPA</name>
<dbReference type="EMBL" id="ABEU02000027">
    <property type="protein sequence ID" value="PNR26453.1"/>
    <property type="molecule type" value="Genomic_DNA"/>
</dbReference>
<evidence type="ECO:0000256" key="6">
    <source>
        <dbReference type="ARBA" id="ARBA00023268"/>
    </source>
</evidence>
<dbReference type="RefSeq" id="XP_073388036.1">
    <property type="nucleotide sequence ID" value="XM_073531935.1"/>
</dbReference>
<reference evidence="10 12" key="1">
    <citation type="journal article" date="2008" name="Science">
        <title>The Physcomitrella genome reveals evolutionary insights into the conquest of land by plants.</title>
        <authorList>
            <person name="Rensing S."/>
            <person name="Lang D."/>
            <person name="Zimmer A."/>
            <person name="Terry A."/>
            <person name="Salamov A."/>
            <person name="Shapiro H."/>
            <person name="Nishiyama T."/>
            <person name="Perroud P.-F."/>
            <person name="Lindquist E."/>
            <person name="Kamisugi Y."/>
            <person name="Tanahashi T."/>
            <person name="Sakakibara K."/>
            <person name="Fujita T."/>
            <person name="Oishi K."/>
            <person name="Shin-I T."/>
            <person name="Kuroki Y."/>
            <person name="Toyoda A."/>
            <person name="Suzuki Y."/>
            <person name="Hashimoto A."/>
            <person name="Yamaguchi K."/>
            <person name="Sugano A."/>
            <person name="Kohara Y."/>
            <person name="Fujiyama A."/>
            <person name="Anterola A."/>
            <person name="Aoki S."/>
            <person name="Ashton N."/>
            <person name="Barbazuk W.B."/>
            <person name="Barker E."/>
            <person name="Bennetzen J."/>
            <person name="Bezanilla M."/>
            <person name="Blankenship R."/>
            <person name="Cho S.H."/>
            <person name="Dutcher S."/>
            <person name="Estelle M."/>
            <person name="Fawcett J.A."/>
            <person name="Gundlach H."/>
            <person name="Hanada K."/>
            <person name="Heyl A."/>
            <person name="Hicks K.A."/>
            <person name="Hugh J."/>
            <person name="Lohr M."/>
            <person name="Mayer K."/>
            <person name="Melkozernov A."/>
            <person name="Murata T."/>
            <person name="Nelson D."/>
            <person name="Pils B."/>
            <person name="Prigge M."/>
            <person name="Reiss B."/>
            <person name="Renner T."/>
            <person name="Rombauts S."/>
            <person name="Rushton P."/>
            <person name="Sanderfoot A."/>
            <person name="Schween G."/>
            <person name="Shiu S.-H."/>
            <person name="Stueber K."/>
            <person name="Theodoulou F.L."/>
            <person name="Tu H."/>
            <person name="Van de Peer Y."/>
            <person name="Verrier P.J."/>
            <person name="Waters E."/>
            <person name="Wood A."/>
            <person name="Yang L."/>
            <person name="Cove D."/>
            <person name="Cuming A."/>
            <person name="Hasebe M."/>
            <person name="Lucas S."/>
            <person name="Mishler D.B."/>
            <person name="Reski R."/>
            <person name="Grigoriev I."/>
            <person name="Quatrano R.S."/>
            <person name="Boore J.L."/>
        </authorList>
    </citation>
    <scope>NUCLEOTIDE SEQUENCE [LARGE SCALE GENOMIC DNA]</scope>
    <source>
        <strain evidence="11 12">cv. Gransden 2004</strain>
    </source>
</reference>
<dbReference type="InterPro" id="IPR007545">
    <property type="entry name" value="LOR/SDH_bifunc_enz_cons_dom"/>
</dbReference>
<dbReference type="CDD" id="cd12144">
    <property type="entry name" value="SDH_N_domain"/>
    <property type="match status" value="1"/>
</dbReference>
<gene>
    <name evidence="11" type="primary">LOC112278437</name>
    <name evidence="10" type="ORF">PHYPA_031028</name>
</gene>
<dbReference type="RefSeq" id="XP_024367692.1">
    <property type="nucleotide sequence ID" value="XM_024511924.2"/>
</dbReference>
<dbReference type="Pfam" id="PF01262">
    <property type="entry name" value="AlaDh_PNT_C"/>
    <property type="match status" value="1"/>
</dbReference>
<dbReference type="Gene3D" id="3.40.50.720">
    <property type="entry name" value="NAD(P)-binding Rossmann-like Domain"/>
    <property type="match status" value="3"/>
</dbReference>
<dbReference type="SMART" id="SM01003">
    <property type="entry name" value="AlaDh_PNT_N"/>
    <property type="match status" value="1"/>
</dbReference>
<dbReference type="InterPro" id="IPR005097">
    <property type="entry name" value="Sacchrp_dh_NADP-bd"/>
</dbReference>
<dbReference type="InterPro" id="IPR036291">
    <property type="entry name" value="NAD(P)-bd_dom_sf"/>
</dbReference>
<dbReference type="AlphaFoldDB" id="A0A2K1IAY9"/>
<dbReference type="RefSeq" id="XP_073388035.1">
    <property type="nucleotide sequence ID" value="XM_073531934.1"/>
</dbReference>
<evidence type="ECO:0000259" key="8">
    <source>
        <dbReference type="SMART" id="SM01002"/>
    </source>
</evidence>
<evidence type="ECO:0000256" key="5">
    <source>
        <dbReference type="ARBA" id="ARBA00023027"/>
    </source>
</evidence>
<comment type="pathway">
    <text evidence="1">Amino-acid degradation; L-lysine degradation via saccharopine pathway; glutaryl-CoA from L-lysine: step 1/6.</text>
</comment>
<dbReference type="RefSeq" id="XP_073388034.1">
    <property type="nucleotide sequence ID" value="XM_073531933.1"/>
</dbReference>
<dbReference type="EnsemblPlants" id="Pp3c27_7000V3.2">
    <property type="protein sequence ID" value="Pp3c27_7000V3.2"/>
    <property type="gene ID" value="Pp3c27_7000"/>
</dbReference>
<dbReference type="UniPathway" id="UPA00868">
    <property type="reaction ID" value="UER00835"/>
</dbReference>
<reference evidence="11" key="3">
    <citation type="submission" date="2020-12" db="UniProtKB">
        <authorList>
            <consortium name="EnsemblPlants"/>
        </authorList>
    </citation>
    <scope>IDENTIFICATION</scope>
</reference>
<evidence type="ECO:0000313" key="10">
    <source>
        <dbReference type="EMBL" id="PNR26453.1"/>
    </source>
</evidence>
<dbReference type="Pfam" id="PF16653">
    <property type="entry name" value="Sacchrp_dh_C"/>
    <property type="match status" value="1"/>
</dbReference>
<dbReference type="STRING" id="3218.A0A2K1IAY9"/>
<dbReference type="EnsemblPlants" id="Pp3c27_7000V3.4">
    <property type="protein sequence ID" value="Pp3c27_7000V3.4"/>
    <property type="gene ID" value="Pp3c27_7000"/>
</dbReference>
<dbReference type="InterPro" id="IPR051168">
    <property type="entry name" value="AASS"/>
</dbReference>
<comment type="similarity">
    <text evidence="7">In the C-terminal section; belongs to the saccharopine dehydrogenase family.</text>
</comment>
<dbReference type="OrthoDB" id="10059875at2759"/>
<dbReference type="SMART" id="SM01002">
    <property type="entry name" value="AlaDh_PNT_C"/>
    <property type="match status" value="1"/>
</dbReference>
<comment type="pathway">
    <text evidence="2">Amino-acid degradation; L-lysine degradation via saccharopine pathway; glutaryl-CoA from L-lysine: step 2/6.</text>
</comment>
<dbReference type="PaxDb" id="3218-PP1S214_85V6.1"/>
<sequence>MKGMTDQEPPPQRGNGVVGVLREQSSIWERRAPLSPHHCARLLKSGVKRILVQPCSKRIYRDAIYKDAGCDVTDDLSACGLILGVKQPKAESLLPDRSYAFFSHTHKGQPENMHLLDKVLERRISLFDYELIKDSNVRSVYFGQFAGYAGMIDGLRGLGEWLLSRGYSTPFLSIGSTYMYTSLSVAKQAVLAIGEEIKTSGLPPEICPLIFVFTGAGNVSQGAQEILNLLPHEFVHPSKLSELTDTSPSKVPVRGVNFKVYGCVVASEHMVERKIPGSGCFDKHHYYEHPEEYSPVFAKNIAPHASVLVNCMYWEQRFPRLLTIKELLDLRSSGRSRLQVVVDITCDKGGSIECLKKYSSIQKPFFRYNPENDSTEDDMDGDGILFMAVDCLPTELPRESTKHFGNALFPFLVNLANAKTLAEIHVPVRDACIAHEGSLTEMYKYIQKLREANASKTPLLQEREGMSNSPISTIVSLSGHLFDQHLINEALDVICAGGGRYRLATCKLGQSDDETSCADLEVTAGSQDALNCIVDKLAEIAVKGSNIRHRELEGSRDISESNENGIALEKNYQVLILGAGRMCEPAVRHLTSTKRRFRFREASYVDNGLVDECVSVVVASLYIEDAQRVVAGVPNASAIELDTSDTQNLGDCVSKANVVISLLPADLHLPVATACIKFKKHLVTASYVSEAMQALDKMAKEADVTLLCEMGLDPGIDHLMAMKMIDSAHKRGGRVQSFVSYCGGLPSPEAANNPLGYKFSWNPAGAIKAGRNPAVYLMNGQKIEVPGEKLFAAALPVRLRDTPAFALERLPNRDSLKYGELYGISKEASTIFRATLRYQGFSKVMDALGELGYFDTDLHPLLDPGALPVPDQPTYNAMLDALLLQMFHKMNEPEKRMMLNAGDRNSLSHALAYLPCCKNNPSAVEDAAACIRWLGLDALEQVPKSCKSIFEVLCKRMEEKLTYGPEETDMVLLHHELDVELNGQVERHTATLLAFGETAEGCSQRRPESAMARTVGIPAAIAAELLLFGEVKTRGVLRPLTAEIYEPALEVLKTMKLPLVEHVEFL</sequence>
<dbReference type="Gramene" id="Pp3c27_7000V3.3">
    <property type="protein sequence ID" value="Pp3c27_7000V3.3"/>
    <property type="gene ID" value="Pp3c27_7000"/>
</dbReference>
<dbReference type="RefSeq" id="XP_073388032.1">
    <property type="nucleotide sequence ID" value="XM_073531931.1"/>
</dbReference>
<dbReference type="PANTHER" id="PTHR11133">
    <property type="entry name" value="SACCHAROPINE DEHYDROGENASE"/>
    <property type="match status" value="1"/>
</dbReference>
<dbReference type="EnsemblPlants" id="Pp3c27_7000V3.3">
    <property type="protein sequence ID" value="Pp3c27_7000V3.3"/>
    <property type="gene ID" value="Pp3c27_7000"/>
</dbReference>
<accession>A0A2K1IAY9</accession>
<dbReference type="GO" id="GO:0033512">
    <property type="term" value="P:L-lysine catabolic process to acetyl-CoA via saccharopine"/>
    <property type="evidence" value="ECO:0007669"/>
    <property type="project" value="UniProtKB-UniPathway"/>
</dbReference>
<dbReference type="GO" id="GO:0005737">
    <property type="term" value="C:cytoplasm"/>
    <property type="evidence" value="ECO:0000318"/>
    <property type="project" value="GO_Central"/>
</dbReference>
<keyword evidence="5" id="KW-0520">NAD</keyword>
<dbReference type="Gramene" id="Pp3c27_7000V3.4">
    <property type="protein sequence ID" value="Pp3c27_7000V3.4"/>
    <property type="gene ID" value="Pp3c27_7000"/>
</dbReference>
<dbReference type="Gene3D" id="3.30.70.2690">
    <property type="entry name" value="LOR/SDH bifunctional enzyme, conserved domain"/>
    <property type="match status" value="1"/>
</dbReference>
<dbReference type="RefSeq" id="XP_073388031.1">
    <property type="nucleotide sequence ID" value="XM_073531930.1"/>
</dbReference>
<dbReference type="GO" id="GO:0019878">
    <property type="term" value="P:lysine biosynthetic process via aminoadipic acid"/>
    <property type="evidence" value="ECO:0000318"/>
    <property type="project" value="GO_Central"/>
</dbReference>
<dbReference type="FunFam" id="3.30.360.10:FF:000008">
    <property type="entry name" value="Alpha-aminoadipic semialdehyde synthase, mitochondrial"/>
    <property type="match status" value="1"/>
</dbReference>
<dbReference type="EnsemblPlants" id="Pp3c27_7000V3.1">
    <property type="protein sequence ID" value="Pp3c27_7000V3.1"/>
    <property type="gene ID" value="Pp3c27_7000"/>
</dbReference>
<evidence type="ECO:0000313" key="11">
    <source>
        <dbReference type="EnsemblPlants" id="Pp3c27_7000V3.1"/>
    </source>
</evidence>
<dbReference type="Pfam" id="PF03435">
    <property type="entry name" value="Sacchrp_dh_NADP"/>
    <property type="match status" value="1"/>
</dbReference>
<dbReference type="Gramene" id="Pp3c27_7000V3.2">
    <property type="protein sequence ID" value="Pp3c27_7000V3.2"/>
    <property type="gene ID" value="Pp3c27_7000"/>
</dbReference>
<dbReference type="FunCoup" id="A0A2K1IAY9">
    <property type="interactions" value="535"/>
</dbReference>
<dbReference type="InterPro" id="IPR043009">
    <property type="entry name" value="LOR/SDH_bifunc_enz_cons_dom_sf"/>
</dbReference>
<keyword evidence="12" id="KW-1185">Reference proteome</keyword>
<dbReference type="SUPFAM" id="SSF55347">
    <property type="entry name" value="Glyceraldehyde-3-phosphate dehydrogenase-like, C-terminal domain"/>
    <property type="match status" value="1"/>
</dbReference>
<dbReference type="PANTHER" id="PTHR11133:SF22">
    <property type="entry name" value="ALPHA-AMINOADIPIC SEMIALDEHYDE SYNTHASE, MITOCHONDRIAL"/>
    <property type="match status" value="1"/>
</dbReference>
<dbReference type="Gene3D" id="3.30.360.10">
    <property type="entry name" value="Dihydrodipicolinate Reductase, domain 2"/>
    <property type="match status" value="1"/>
</dbReference>
<dbReference type="RefSeq" id="XP_024367697.1">
    <property type="nucleotide sequence ID" value="XM_024511929.2"/>
</dbReference>
<dbReference type="RefSeq" id="XP_073388033.1">
    <property type="nucleotide sequence ID" value="XM_073531932.1"/>
</dbReference>
<dbReference type="FunFam" id="3.30.70.2690:FF:000001">
    <property type="entry name" value="Lysine-ketoglutarate reductase/saccharopine dehydrogenase1"/>
    <property type="match status" value="1"/>
</dbReference>
<dbReference type="RefSeq" id="XP_024367699.1">
    <property type="nucleotide sequence ID" value="XM_024511931.2"/>
</dbReference>
<dbReference type="Gramene" id="Pp3c27_7000V3.1">
    <property type="protein sequence ID" value="Pp3c27_7000V3.1"/>
    <property type="gene ID" value="Pp3c27_7000"/>
</dbReference>
<protein>
    <submittedName>
        <fullName evidence="10 11">Uncharacterized protein</fullName>
    </submittedName>
</protein>
<dbReference type="InterPro" id="IPR032095">
    <property type="entry name" value="Sacchrp_dh-like_C"/>
</dbReference>
<dbReference type="KEGG" id="ppp:112278437"/>
<dbReference type="Proteomes" id="UP000006727">
    <property type="component" value="Chromosome 27"/>
</dbReference>
<evidence type="ECO:0000256" key="4">
    <source>
        <dbReference type="ARBA" id="ARBA00023002"/>
    </source>
</evidence>
<dbReference type="Pfam" id="PF04455">
    <property type="entry name" value="Saccharop_dh_N"/>
    <property type="match status" value="1"/>
</dbReference>
<evidence type="ECO:0000256" key="7">
    <source>
        <dbReference type="ARBA" id="ARBA00025744"/>
    </source>
</evidence>
<proteinExistence type="inferred from homology"/>
<dbReference type="InterPro" id="IPR007698">
    <property type="entry name" value="AlaDH/PNT_NAD(H)-bd"/>
</dbReference>
<evidence type="ECO:0000259" key="9">
    <source>
        <dbReference type="SMART" id="SM01003"/>
    </source>
</evidence>
<dbReference type="SUPFAM" id="SSF51735">
    <property type="entry name" value="NAD(P)-binding Rossmann-fold domains"/>
    <property type="match status" value="1"/>
</dbReference>
<dbReference type="EnsemblPlants" id="Pp3c27_7000V3.5">
    <property type="protein sequence ID" value="Pp3c27_7000V3.5"/>
    <property type="gene ID" value="Pp3c27_7000"/>
</dbReference>